<dbReference type="Proteomes" id="UP000095283">
    <property type="component" value="Unplaced"/>
</dbReference>
<evidence type="ECO:0000313" key="4">
    <source>
        <dbReference type="WBParaSite" id="Hba_16031"/>
    </source>
</evidence>
<dbReference type="Pfam" id="PF03351">
    <property type="entry name" value="DOMON"/>
    <property type="match status" value="1"/>
</dbReference>
<feature type="domain" description="DOMON" evidence="2">
    <location>
        <begin position="28"/>
        <end position="149"/>
    </location>
</feature>
<evidence type="ECO:0000313" key="3">
    <source>
        <dbReference type="Proteomes" id="UP000095283"/>
    </source>
</evidence>
<sequence>MSYPSMLLLILASTYVAAVFSQCSYNNGDISSRWQVVNGELTIEFINRNIGNNQWTGIGFGPGMSSLEVVLFKIQNNRPSLVTGTTGGYGPPLVDAAANVSPQMINYNRLTFSCMLSLFQFVQRGPVDGDDIGYHTSTPDQIEICPNECRKKIMH</sequence>
<organism evidence="3 4">
    <name type="scientific">Heterorhabditis bacteriophora</name>
    <name type="common">Entomopathogenic nematode worm</name>
    <dbReference type="NCBI Taxonomy" id="37862"/>
    <lineage>
        <taxon>Eukaryota</taxon>
        <taxon>Metazoa</taxon>
        <taxon>Ecdysozoa</taxon>
        <taxon>Nematoda</taxon>
        <taxon>Chromadorea</taxon>
        <taxon>Rhabditida</taxon>
        <taxon>Rhabditina</taxon>
        <taxon>Rhabditomorpha</taxon>
        <taxon>Strongyloidea</taxon>
        <taxon>Heterorhabditidae</taxon>
        <taxon>Heterorhabditis</taxon>
    </lineage>
</organism>
<dbReference type="PANTHER" id="PTHR36516">
    <property type="entry name" value="PROTEIN CBG04168-RELATED"/>
    <property type="match status" value="1"/>
</dbReference>
<protein>
    <submittedName>
        <fullName evidence="4">DOMON domain-containing protein</fullName>
    </submittedName>
</protein>
<dbReference type="InterPro" id="IPR005018">
    <property type="entry name" value="DOMON_domain"/>
</dbReference>
<dbReference type="WBParaSite" id="Hba_16031">
    <property type="protein sequence ID" value="Hba_16031"/>
    <property type="gene ID" value="Hba_16031"/>
</dbReference>
<keyword evidence="1" id="KW-0732">Signal</keyword>
<evidence type="ECO:0000259" key="2">
    <source>
        <dbReference type="PROSITE" id="PS50836"/>
    </source>
</evidence>
<accession>A0A1I7XEY7</accession>
<dbReference type="AlphaFoldDB" id="A0A1I7XEY7"/>
<keyword evidence="3" id="KW-1185">Reference proteome</keyword>
<dbReference type="PANTHER" id="PTHR36516:SF1">
    <property type="entry name" value="DOMON DOMAIN-CONTAINING PROTEIN"/>
    <property type="match status" value="1"/>
</dbReference>
<dbReference type="PROSITE" id="PS50836">
    <property type="entry name" value="DOMON"/>
    <property type="match status" value="1"/>
</dbReference>
<feature type="signal peptide" evidence="1">
    <location>
        <begin position="1"/>
        <end position="21"/>
    </location>
</feature>
<reference evidence="4" key="1">
    <citation type="submission" date="2016-11" db="UniProtKB">
        <authorList>
            <consortium name="WormBaseParasite"/>
        </authorList>
    </citation>
    <scope>IDENTIFICATION</scope>
</reference>
<evidence type="ECO:0000256" key="1">
    <source>
        <dbReference type="SAM" id="SignalP"/>
    </source>
</evidence>
<proteinExistence type="predicted"/>
<name>A0A1I7XEY7_HETBA</name>
<feature type="chain" id="PRO_5009311144" evidence="1">
    <location>
        <begin position="22"/>
        <end position="155"/>
    </location>
</feature>